<comment type="function">
    <text evidence="8">Catalyzes the hydrolysis of complex carboxylic polyesters found in the cell wall of plants. Degrades cutin, a macromolecule that forms the structure of the plant cuticle.</text>
</comment>
<reference evidence="10" key="1">
    <citation type="journal article" date="2021" name="Nat. Commun.">
        <title>Genetic determinants of endophytism in the Arabidopsis root mycobiome.</title>
        <authorList>
            <person name="Mesny F."/>
            <person name="Miyauchi S."/>
            <person name="Thiergart T."/>
            <person name="Pickel B."/>
            <person name="Atanasova L."/>
            <person name="Karlsson M."/>
            <person name="Huettel B."/>
            <person name="Barry K.W."/>
            <person name="Haridas S."/>
            <person name="Chen C."/>
            <person name="Bauer D."/>
            <person name="Andreopoulos W."/>
            <person name="Pangilinan J."/>
            <person name="LaButti K."/>
            <person name="Riley R."/>
            <person name="Lipzen A."/>
            <person name="Clum A."/>
            <person name="Drula E."/>
            <person name="Henrissat B."/>
            <person name="Kohler A."/>
            <person name="Grigoriev I.V."/>
            <person name="Martin F.M."/>
            <person name="Hacquard S."/>
        </authorList>
    </citation>
    <scope>NUCLEOTIDE SEQUENCE</scope>
    <source>
        <strain evidence="10">MPI-SDFR-AT-0117</strain>
    </source>
</reference>
<evidence type="ECO:0000313" key="11">
    <source>
        <dbReference type="Proteomes" id="UP000770015"/>
    </source>
</evidence>
<dbReference type="InterPro" id="IPR000675">
    <property type="entry name" value="Cutinase/axe"/>
</dbReference>
<evidence type="ECO:0000313" key="10">
    <source>
        <dbReference type="EMBL" id="KAH6670845.1"/>
    </source>
</evidence>
<evidence type="ECO:0000256" key="3">
    <source>
        <dbReference type="ARBA" id="ARBA00022487"/>
    </source>
</evidence>
<dbReference type="EMBL" id="JAGSXJ010000029">
    <property type="protein sequence ID" value="KAH6670845.1"/>
    <property type="molecule type" value="Genomic_DNA"/>
</dbReference>
<keyword evidence="7" id="KW-1015">Disulfide bond</keyword>
<sequence>MHPSHTIAAAALLAASSVASAAALTERQAGGGPCRGLHVFLVKGNNEPYPGRQGKLAGAICSGVESCDYEDIQFYNPLESPYCDSVTEGAANGLKQIRAYNERCPDSKLVVSGYSQGAAIVGDILGGGGGTFFQECQQPSNEGLGANTPAGKKIVAALVFGDTRHTAGQSYNYLDGSGKDGLFPRSPTQLAELATFAPVLRSYCRMTDPICAGGDVVDDHLNYFEIYTDSAGAWVREMADKADDDTTTTSTVVSSTSTTAIATFTKAASTKTFTSTKTEAAPSSSEEASSVEPSTSAAAPTTETSATAATTESGSPSSAAGIPPSPTNGADADSGSSGSSTSEESPAESTDAGSAASGHFSNLALAAVAFVGILAI</sequence>
<dbReference type="EC" id="3.1.1.74" evidence="8"/>
<protein>
    <recommendedName>
        <fullName evidence="8">Cutinase</fullName>
        <ecNumber evidence="8">3.1.1.74</ecNumber>
    </recommendedName>
</protein>
<evidence type="ECO:0000256" key="8">
    <source>
        <dbReference type="RuleBase" id="RU361263"/>
    </source>
</evidence>
<feature type="chain" id="PRO_5040545267" description="Cutinase" evidence="8">
    <location>
        <begin position="22"/>
        <end position="376"/>
    </location>
</feature>
<dbReference type="SUPFAM" id="SSF53474">
    <property type="entry name" value="alpha/beta-Hydrolases"/>
    <property type="match status" value="1"/>
</dbReference>
<feature type="signal peptide" evidence="8">
    <location>
        <begin position="1"/>
        <end position="21"/>
    </location>
</feature>
<name>A0A9P8V174_9PEZI</name>
<keyword evidence="3 8" id="KW-0719">Serine esterase</keyword>
<comment type="similarity">
    <text evidence="2 8">Belongs to the cutinase family.</text>
</comment>
<dbReference type="PANTHER" id="PTHR33630">
    <property type="entry name" value="CUTINASE RV1984C-RELATED-RELATED"/>
    <property type="match status" value="1"/>
</dbReference>
<keyword evidence="6 8" id="KW-0378">Hydrolase</keyword>
<dbReference type="PROSITE" id="PS00155">
    <property type="entry name" value="CUTINASE_1"/>
    <property type="match status" value="1"/>
</dbReference>
<feature type="compositionally biased region" description="Low complexity" evidence="9">
    <location>
        <begin position="272"/>
        <end position="351"/>
    </location>
</feature>
<accession>A0A9P8V174</accession>
<evidence type="ECO:0000256" key="6">
    <source>
        <dbReference type="ARBA" id="ARBA00022801"/>
    </source>
</evidence>
<comment type="catalytic activity">
    <reaction evidence="8">
        <text>cutin + H2O = cutin monomers.</text>
        <dbReference type="EC" id="3.1.1.74"/>
    </reaction>
</comment>
<evidence type="ECO:0000256" key="1">
    <source>
        <dbReference type="ARBA" id="ARBA00004613"/>
    </source>
</evidence>
<gene>
    <name evidence="10" type="ORF">F5X68DRAFT_194353</name>
</gene>
<dbReference type="GO" id="GO:0005576">
    <property type="term" value="C:extracellular region"/>
    <property type="evidence" value="ECO:0007669"/>
    <property type="project" value="UniProtKB-SubCell"/>
</dbReference>
<evidence type="ECO:0000256" key="4">
    <source>
        <dbReference type="ARBA" id="ARBA00022525"/>
    </source>
</evidence>
<dbReference type="PANTHER" id="PTHR33630:SF13">
    <property type="entry name" value="ACETYLXYLAN ESTERASE"/>
    <property type="match status" value="1"/>
</dbReference>
<evidence type="ECO:0000256" key="5">
    <source>
        <dbReference type="ARBA" id="ARBA00022729"/>
    </source>
</evidence>
<comment type="caution">
    <text evidence="10">The sequence shown here is derived from an EMBL/GenBank/DDBJ whole genome shotgun (WGS) entry which is preliminary data.</text>
</comment>
<comment type="subcellular location">
    <subcellularLocation>
        <location evidence="1 8">Secreted</location>
    </subcellularLocation>
</comment>
<organism evidence="10 11">
    <name type="scientific">Plectosphaerella plurivora</name>
    <dbReference type="NCBI Taxonomy" id="936078"/>
    <lineage>
        <taxon>Eukaryota</taxon>
        <taxon>Fungi</taxon>
        <taxon>Dikarya</taxon>
        <taxon>Ascomycota</taxon>
        <taxon>Pezizomycotina</taxon>
        <taxon>Sordariomycetes</taxon>
        <taxon>Hypocreomycetidae</taxon>
        <taxon>Glomerellales</taxon>
        <taxon>Plectosphaerellaceae</taxon>
        <taxon>Plectosphaerella</taxon>
    </lineage>
</organism>
<dbReference type="OrthoDB" id="2586582at2759"/>
<dbReference type="PROSITE" id="PS00931">
    <property type="entry name" value="CUTINASE_2"/>
    <property type="match status" value="1"/>
</dbReference>
<evidence type="ECO:0000256" key="7">
    <source>
        <dbReference type="ARBA" id="ARBA00023157"/>
    </source>
</evidence>
<dbReference type="SMART" id="SM01110">
    <property type="entry name" value="Cutinase"/>
    <property type="match status" value="1"/>
</dbReference>
<dbReference type="InterPro" id="IPR043579">
    <property type="entry name" value="CUTINASE_2"/>
</dbReference>
<evidence type="ECO:0000256" key="2">
    <source>
        <dbReference type="ARBA" id="ARBA00007534"/>
    </source>
</evidence>
<feature type="region of interest" description="Disordered" evidence="9">
    <location>
        <begin position="272"/>
        <end position="356"/>
    </location>
</feature>
<dbReference type="Gene3D" id="3.40.50.1820">
    <property type="entry name" value="alpha/beta hydrolase"/>
    <property type="match status" value="1"/>
</dbReference>
<keyword evidence="4 8" id="KW-0964">Secreted</keyword>
<dbReference type="AlphaFoldDB" id="A0A9P8V174"/>
<evidence type="ECO:0000256" key="9">
    <source>
        <dbReference type="SAM" id="MobiDB-lite"/>
    </source>
</evidence>
<dbReference type="InterPro" id="IPR043580">
    <property type="entry name" value="CUTINASE_1"/>
</dbReference>
<dbReference type="InterPro" id="IPR029058">
    <property type="entry name" value="AB_hydrolase_fold"/>
</dbReference>
<dbReference type="Proteomes" id="UP000770015">
    <property type="component" value="Unassembled WGS sequence"/>
</dbReference>
<proteinExistence type="inferred from homology"/>
<keyword evidence="11" id="KW-1185">Reference proteome</keyword>
<keyword evidence="5 8" id="KW-0732">Signal</keyword>
<dbReference type="GO" id="GO:0050525">
    <property type="term" value="F:cutinase activity"/>
    <property type="evidence" value="ECO:0007669"/>
    <property type="project" value="UniProtKB-UniRule"/>
</dbReference>
<dbReference type="Pfam" id="PF01083">
    <property type="entry name" value="Cutinase"/>
    <property type="match status" value="1"/>
</dbReference>